<comment type="similarity">
    <text evidence="5">Belongs to the sororin family.</text>
</comment>
<dbReference type="InterPro" id="IPR057337">
    <property type="entry name" value="Sororin_C"/>
</dbReference>
<dbReference type="OrthoDB" id="1903589at2759"/>
<reference evidence="11" key="1">
    <citation type="journal article" date="2007" name="Nature">
        <title>The grapevine genome sequence suggests ancestral hexaploidization in major angiosperm phyla.</title>
        <authorList>
            <consortium name="The French-Italian Public Consortium for Grapevine Genome Characterization."/>
            <person name="Jaillon O."/>
            <person name="Aury J.-M."/>
            <person name="Noel B."/>
            <person name="Policriti A."/>
            <person name="Clepet C."/>
            <person name="Casagrande A."/>
            <person name="Choisne N."/>
            <person name="Aubourg S."/>
            <person name="Vitulo N."/>
            <person name="Jubin C."/>
            <person name="Vezzi A."/>
            <person name="Legeai F."/>
            <person name="Hugueney P."/>
            <person name="Dasilva C."/>
            <person name="Horner D."/>
            <person name="Mica E."/>
            <person name="Jublot D."/>
            <person name="Poulain J."/>
            <person name="Bruyere C."/>
            <person name="Billault A."/>
            <person name="Segurens B."/>
            <person name="Gouyvenoux M."/>
            <person name="Ugarte E."/>
            <person name="Cattonaro F."/>
            <person name="Anthouard V."/>
            <person name="Vico V."/>
            <person name="Del Fabbro C."/>
            <person name="Alaux M."/>
            <person name="Di Gaspero G."/>
            <person name="Dumas V."/>
            <person name="Felice N."/>
            <person name="Paillard S."/>
            <person name="Juman I."/>
            <person name="Moroldo M."/>
            <person name="Scalabrin S."/>
            <person name="Canaguier A."/>
            <person name="Le Clainche I."/>
            <person name="Malacrida G."/>
            <person name="Durand E."/>
            <person name="Pesole G."/>
            <person name="Laucou V."/>
            <person name="Chatelet P."/>
            <person name="Merdinoglu D."/>
            <person name="Delledonne M."/>
            <person name="Pezzotti M."/>
            <person name="Lecharny A."/>
            <person name="Scarpelli C."/>
            <person name="Artiguenave F."/>
            <person name="Pe M.E."/>
            <person name="Valle G."/>
            <person name="Morgante M."/>
            <person name="Caboche M."/>
            <person name="Adam-Blondon A.-F."/>
            <person name="Weissenbach J."/>
            <person name="Quetier F."/>
            <person name="Wincker P."/>
        </authorList>
    </citation>
    <scope>NUCLEOTIDE SEQUENCE [LARGE SCALE GENOMIC DNA]</scope>
    <source>
        <strain evidence="11">cv. Pinot noir / PN40024</strain>
    </source>
</reference>
<feature type="compositionally biased region" description="Basic and acidic residues" evidence="6">
    <location>
        <begin position="1"/>
        <end position="10"/>
    </location>
</feature>
<dbReference type="EMBL" id="FN595514">
    <property type="protein sequence ID" value="CBI25395.3"/>
    <property type="molecule type" value="Genomic_DNA"/>
</dbReference>
<accession>A0A438J2K3</accession>
<evidence type="ECO:0000313" key="8">
    <source>
        <dbReference type="EMBL" id="CBI25395.3"/>
    </source>
</evidence>
<evidence type="ECO:0000256" key="3">
    <source>
        <dbReference type="ARBA" id="ARBA00023242"/>
    </source>
</evidence>
<gene>
    <name evidence="8" type="ordered locus">VIT_13s0067g02310</name>
    <name evidence="10" type="ORF">CK203_016676</name>
    <name evidence="9" type="ORF">CK203_070864</name>
</gene>
<reference evidence="10 12" key="3">
    <citation type="journal article" date="2018" name="PLoS Genet.">
        <title>Population sequencing reveals clonal diversity and ancestral inbreeding in the grapevine cultivar Chardonnay.</title>
        <authorList>
            <person name="Roach M.J."/>
            <person name="Johnson D.L."/>
            <person name="Bohlmann J."/>
            <person name="van Vuuren H.J."/>
            <person name="Jones S.J."/>
            <person name="Pretorius I.S."/>
            <person name="Schmidt S.A."/>
            <person name="Borneman A.R."/>
        </authorList>
    </citation>
    <scope>NUCLEOTIDE SEQUENCE [LARGE SCALE GENOMIC DNA]</scope>
    <source>
        <strain evidence="12">cv. Chardonnay</strain>
        <strain evidence="10">I10V1</strain>
        <tissue evidence="10">Leaf</tissue>
    </source>
</reference>
<protein>
    <recommendedName>
        <fullName evidence="7">Sororin C-terminal region domain-containing protein</fullName>
    </recommendedName>
</protein>
<evidence type="ECO:0000256" key="2">
    <source>
        <dbReference type="ARBA" id="ARBA00022776"/>
    </source>
</evidence>
<dbReference type="Proteomes" id="UP000009183">
    <property type="component" value="Chromosome 13"/>
</dbReference>
<evidence type="ECO:0000313" key="9">
    <source>
        <dbReference type="EMBL" id="RVW42457.1"/>
    </source>
</evidence>
<dbReference type="KEGG" id="vvi:100250135"/>
<feature type="domain" description="Sororin C-terminal region" evidence="7">
    <location>
        <begin position="181"/>
        <end position="203"/>
    </location>
</feature>
<evidence type="ECO:0000256" key="1">
    <source>
        <dbReference type="ARBA" id="ARBA00022618"/>
    </source>
</evidence>
<dbReference type="GO" id="GO:0005634">
    <property type="term" value="C:nucleus"/>
    <property type="evidence" value="ECO:0007669"/>
    <property type="project" value="UniProtKB-SubCell"/>
</dbReference>
<dbReference type="EMBL" id="QGNW01000067">
    <property type="protein sequence ID" value="RVX03179.1"/>
    <property type="molecule type" value="Genomic_DNA"/>
</dbReference>
<dbReference type="Pfam" id="PF25220">
    <property type="entry name" value="Sororin_C"/>
    <property type="match status" value="1"/>
</dbReference>
<feature type="compositionally biased region" description="Basic residues" evidence="6">
    <location>
        <begin position="47"/>
        <end position="56"/>
    </location>
</feature>
<dbReference type="OMA" id="CSVYTRR"/>
<evidence type="ECO:0000256" key="6">
    <source>
        <dbReference type="SAM" id="MobiDB-lite"/>
    </source>
</evidence>
<dbReference type="HOGENOM" id="CLU_084111_0_0_1"/>
<evidence type="ECO:0000313" key="11">
    <source>
        <dbReference type="Proteomes" id="UP000009183"/>
    </source>
</evidence>
<reference evidence="8" key="2">
    <citation type="submission" date="2011-05" db="EMBL/GenBank/DDBJ databases">
        <title>High quality assembly and annotation of grapevine genome.</title>
        <authorList>
            <person name="Vitulo N."/>
            <person name="Olivier J."/>
            <person name="Forcato C."/>
            <person name="Albiero A."/>
            <person name="D'Angelo M."/>
            <person name="Zimbello R."/>
            <person name="Schiavon R."/>
            <person name="Rigobello C."/>
            <person name="Policriti A."/>
            <person name="Clepet C."/>
            <person name="Casagrande A."/>
            <person name="Choisne N."/>
            <person name="Vezzi A."/>
            <person name="Hugueney P."/>
            <person name="Horner D."/>
            <person name="Mica E."/>
            <person name="Cattonaro F."/>
            <person name="Del Fabbro C."/>
            <person name="Alaux M."/>
            <person name="Di Gaspero G."/>
            <person name="Scalabrin S."/>
            <person name="Pesole G."/>
            <person name="Delledonne M."/>
            <person name="Pezzotti M."/>
            <person name="Pe E.M."/>
            <person name="Caboche M."/>
            <person name="Adam-Blondon A.-F."/>
            <person name="Weissenbach J."/>
            <person name="Quetier F."/>
            <person name="Wincker P."/>
            <person name="Morgante M."/>
            <person name="Valle G."/>
        </authorList>
    </citation>
    <scope>NUCLEOTIDE SEQUENCE</scope>
</reference>
<sequence length="211" mass="23221">MDKAERTERRPLRRIPLSDCTNTAAAAVSEGVRTAKSSTAKSVARPTKPHPSKKRKPEQNSSSRSDTGSNDIRNAPNPSSLNDAVSPPPPKASTPVRASKSSSNLSSGKVDDDVFEPLTVYNRRNTAAKRKGKEKAVAEPLSCPPLERMRNELNKDGDTRVSKSYTAPNRKKQRVPKNDLSQDFIEEQKAYFAEVDAFELPEEVVSDSELE</sequence>
<proteinExistence type="inferred from homology"/>
<dbReference type="Proteomes" id="UP000288805">
    <property type="component" value="Unassembled WGS sequence"/>
</dbReference>
<dbReference type="AlphaFoldDB" id="A0A438J2K3"/>
<dbReference type="EMBL" id="QGNW01001405">
    <property type="protein sequence ID" value="RVW42457.1"/>
    <property type="molecule type" value="Genomic_DNA"/>
</dbReference>
<feature type="region of interest" description="Disordered" evidence="6">
    <location>
        <begin position="1"/>
        <end position="178"/>
    </location>
</feature>
<evidence type="ECO:0000259" key="7">
    <source>
        <dbReference type="Pfam" id="PF25220"/>
    </source>
</evidence>
<dbReference type="Gramene" id="Vitis13g00170.t01">
    <property type="protein sequence ID" value="Vitis13g00170.t01.CDS"/>
    <property type="gene ID" value="Vitis13g00170"/>
</dbReference>
<dbReference type="GO" id="GO:0051301">
    <property type="term" value="P:cell division"/>
    <property type="evidence" value="ECO:0007669"/>
    <property type="project" value="UniProtKB-KW"/>
</dbReference>
<dbReference type="eggNOG" id="ENOG502S8BI">
    <property type="taxonomic scope" value="Eukaryota"/>
</dbReference>
<evidence type="ECO:0000256" key="5">
    <source>
        <dbReference type="ARBA" id="ARBA00093465"/>
    </source>
</evidence>
<accession>D7T4G3</accession>
<dbReference type="PANTHER" id="PTHR35740:SF1">
    <property type="entry name" value="OS12G0111700 PROTEIN"/>
    <property type="match status" value="1"/>
</dbReference>
<dbReference type="PaxDb" id="29760-VIT_13s0067g02310.t01"/>
<evidence type="ECO:0000256" key="4">
    <source>
        <dbReference type="ARBA" id="ARBA00023306"/>
    </source>
</evidence>
<evidence type="ECO:0000313" key="12">
    <source>
        <dbReference type="Proteomes" id="UP000288805"/>
    </source>
</evidence>
<evidence type="ECO:0000313" key="10">
    <source>
        <dbReference type="EMBL" id="RVX03179.1"/>
    </source>
</evidence>
<keyword evidence="11" id="KW-1185">Reference proteome</keyword>
<keyword evidence="4" id="KW-0131">Cell cycle</keyword>
<feature type="compositionally biased region" description="Basic and acidic residues" evidence="6">
    <location>
        <begin position="147"/>
        <end position="161"/>
    </location>
</feature>
<organism evidence="10 12">
    <name type="scientific">Vitis vinifera</name>
    <name type="common">Grape</name>
    <dbReference type="NCBI Taxonomy" id="29760"/>
    <lineage>
        <taxon>Eukaryota</taxon>
        <taxon>Viridiplantae</taxon>
        <taxon>Streptophyta</taxon>
        <taxon>Embryophyta</taxon>
        <taxon>Tracheophyta</taxon>
        <taxon>Spermatophyta</taxon>
        <taxon>Magnoliopsida</taxon>
        <taxon>eudicotyledons</taxon>
        <taxon>Gunneridae</taxon>
        <taxon>Pentapetalae</taxon>
        <taxon>rosids</taxon>
        <taxon>Vitales</taxon>
        <taxon>Vitaceae</taxon>
        <taxon>Viteae</taxon>
        <taxon>Vitis</taxon>
    </lineage>
</organism>
<keyword evidence="1" id="KW-0132">Cell division</keyword>
<keyword evidence="3" id="KW-0539">Nucleus</keyword>
<keyword evidence="2" id="KW-0498">Mitosis</keyword>
<dbReference type="PANTHER" id="PTHR35740">
    <property type="entry name" value="OS12G0111700 PROTEIN"/>
    <property type="match status" value="1"/>
</dbReference>
<feature type="compositionally biased region" description="Polar residues" evidence="6">
    <location>
        <begin position="59"/>
        <end position="83"/>
    </location>
</feature>
<name>A0A438J2K3_VITVI</name>